<dbReference type="AlphaFoldDB" id="L0B1B0"/>
<comment type="similarity">
    <text evidence="1">Belongs to the NifU family.</text>
</comment>
<reference evidence="3 4" key="1">
    <citation type="journal article" date="2012" name="BMC Genomics">
        <title>Comparative genomic analysis and phylogenetic position of Theileria equi.</title>
        <authorList>
            <person name="Kappmeyer L.S."/>
            <person name="Thiagarajan M."/>
            <person name="Herndon D.R."/>
            <person name="Ramsay J.D."/>
            <person name="Caler E."/>
            <person name="Djikeng A."/>
            <person name="Gillespie J.J."/>
            <person name="Lau A.O."/>
            <person name="Roalson E.H."/>
            <person name="Silva J.C."/>
            <person name="Silva M.G."/>
            <person name="Suarez C.E."/>
            <person name="Ueti M.W."/>
            <person name="Nene V.M."/>
            <person name="Mealey R.H."/>
            <person name="Knowles D.P."/>
            <person name="Brayton K.A."/>
        </authorList>
    </citation>
    <scope>NUCLEOTIDE SEQUENCE [LARGE SCALE GENOMIC DNA]</scope>
    <source>
        <strain evidence="3 4">WA</strain>
    </source>
</reference>
<dbReference type="InterPro" id="IPR034904">
    <property type="entry name" value="FSCA_dom_sf"/>
</dbReference>
<feature type="domain" description="NIF system FeS cluster assembly NifU C-terminal" evidence="2">
    <location>
        <begin position="68"/>
        <end position="135"/>
    </location>
</feature>
<gene>
    <name evidence="3" type="ORF">BEWA_007070</name>
</gene>
<dbReference type="PANTHER" id="PTHR11178:SF1">
    <property type="entry name" value="NFU1 IRON-SULFUR CLUSTER SCAFFOLD HOMOLOG, MITOCHONDRIAL"/>
    <property type="match status" value="1"/>
</dbReference>
<sequence length="152" mass="17038">MWVKRLIKVSDIISLRTARNFGTFYRGNISSNMFINSFSSLRRTFSTNNRAVIPTSYTKAELEVVDSIKMLIEKRIRPVVQQDGGDVDFVSFDPATGFVYVRLSGACVGCIQSDTTLKHMIQGMLCHYIDEITAVYNCNEDGYVVSGNSANE</sequence>
<dbReference type="GO" id="GO:0005506">
    <property type="term" value="F:iron ion binding"/>
    <property type="evidence" value="ECO:0007669"/>
    <property type="project" value="InterPro"/>
</dbReference>
<evidence type="ECO:0000256" key="1">
    <source>
        <dbReference type="ARBA" id="ARBA00006420"/>
    </source>
</evidence>
<dbReference type="GO" id="GO:0005739">
    <property type="term" value="C:mitochondrion"/>
    <property type="evidence" value="ECO:0007669"/>
    <property type="project" value="TreeGrafter"/>
</dbReference>
<evidence type="ECO:0000313" key="4">
    <source>
        <dbReference type="Proteomes" id="UP000031512"/>
    </source>
</evidence>
<evidence type="ECO:0000259" key="2">
    <source>
        <dbReference type="Pfam" id="PF01106"/>
    </source>
</evidence>
<dbReference type="eggNOG" id="KOG2358">
    <property type="taxonomic scope" value="Eukaryota"/>
</dbReference>
<accession>L0B1B0</accession>
<dbReference type="EMBL" id="CP001670">
    <property type="protein sequence ID" value="AFZ81298.1"/>
    <property type="molecule type" value="Genomic_DNA"/>
</dbReference>
<dbReference type="SUPFAM" id="SSF117916">
    <property type="entry name" value="Fe-S cluster assembly (FSCA) domain-like"/>
    <property type="match status" value="1"/>
</dbReference>
<dbReference type="GO" id="GO:0051536">
    <property type="term" value="F:iron-sulfur cluster binding"/>
    <property type="evidence" value="ECO:0007669"/>
    <property type="project" value="InterPro"/>
</dbReference>
<dbReference type="OrthoDB" id="565552at2759"/>
<dbReference type="GeneID" id="15805783"/>
<proteinExistence type="inferred from homology"/>
<dbReference type="STRING" id="1537102.L0B1B0"/>
<organism evidence="3 4">
    <name type="scientific">Theileria equi strain WA</name>
    <dbReference type="NCBI Taxonomy" id="1537102"/>
    <lineage>
        <taxon>Eukaryota</taxon>
        <taxon>Sar</taxon>
        <taxon>Alveolata</taxon>
        <taxon>Apicomplexa</taxon>
        <taxon>Aconoidasida</taxon>
        <taxon>Piroplasmida</taxon>
        <taxon>Theileriidae</taxon>
        <taxon>Theileria</taxon>
    </lineage>
</organism>
<dbReference type="RefSeq" id="XP_004830964.1">
    <property type="nucleotide sequence ID" value="XM_004830907.1"/>
</dbReference>
<dbReference type="Proteomes" id="UP000031512">
    <property type="component" value="Chromosome 3"/>
</dbReference>
<protein>
    <submittedName>
        <fullName evidence="3">Ankyrin repeat domain-containing protein</fullName>
    </submittedName>
</protein>
<dbReference type="Pfam" id="PF01106">
    <property type="entry name" value="NifU"/>
    <property type="match status" value="1"/>
</dbReference>
<dbReference type="GO" id="GO:0016226">
    <property type="term" value="P:iron-sulfur cluster assembly"/>
    <property type="evidence" value="ECO:0007669"/>
    <property type="project" value="InterPro"/>
</dbReference>
<dbReference type="VEuPathDB" id="PiroplasmaDB:BEWA_007070"/>
<dbReference type="KEGG" id="beq:BEWA_007070"/>
<dbReference type="InterPro" id="IPR001075">
    <property type="entry name" value="NIF_FeS_clus_asmbl_NifU_C"/>
</dbReference>
<keyword evidence="4" id="KW-1185">Reference proteome</keyword>
<evidence type="ECO:0000313" key="3">
    <source>
        <dbReference type="EMBL" id="AFZ81298.1"/>
    </source>
</evidence>
<name>L0B1B0_THEEQ</name>
<dbReference type="Gene3D" id="3.30.300.130">
    <property type="entry name" value="Fe-S cluster assembly (FSCA)"/>
    <property type="match status" value="1"/>
</dbReference>
<dbReference type="PANTHER" id="PTHR11178">
    <property type="entry name" value="IRON-SULFUR CLUSTER SCAFFOLD PROTEIN NFU-RELATED"/>
    <property type="match status" value="1"/>
</dbReference>